<name>A0A0K2B218_STRA7</name>
<reference evidence="2" key="1">
    <citation type="journal article" date="2015" name="J. Biotechnol.">
        <title>Complete genome sequence of Streptomyces ambofaciens ATCC 23877, the spiramycin producer.</title>
        <authorList>
            <person name="Thibessard A."/>
            <person name="Haas D."/>
            <person name="Gerbaud C."/>
            <person name="Aigle B."/>
            <person name="Lautru S."/>
            <person name="Pernodet J.L."/>
            <person name="Leblond P."/>
        </authorList>
    </citation>
    <scope>NUCLEOTIDE SEQUENCE [LARGE SCALE GENOMIC DNA]</scope>
    <source>
        <strain evidence="2">ATCC 23877 / 3486 / DSM 40053 / JCM 4204 / NBRC 12836 / NRRL B-2516</strain>
    </source>
</reference>
<evidence type="ECO:0000313" key="1">
    <source>
        <dbReference type="EMBL" id="AKZ59324.1"/>
    </source>
</evidence>
<proteinExistence type="predicted"/>
<accession>A0A0K2B218</accession>
<evidence type="ECO:0000313" key="2">
    <source>
        <dbReference type="Proteomes" id="UP000061018"/>
    </source>
</evidence>
<gene>
    <name evidence="1" type="ORF">SAM23877_6279</name>
</gene>
<organism evidence="1 2">
    <name type="scientific">Streptomyces ambofaciens (strain ATCC 23877 / 3486 / DSM 40053 / JCM 4204 / NBRC 12836 / NRRL B-2516)</name>
    <dbReference type="NCBI Taxonomy" id="278992"/>
    <lineage>
        <taxon>Bacteria</taxon>
        <taxon>Bacillati</taxon>
        <taxon>Actinomycetota</taxon>
        <taxon>Actinomycetes</taxon>
        <taxon>Kitasatosporales</taxon>
        <taxon>Streptomycetaceae</taxon>
        <taxon>Streptomyces</taxon>
    </lineage>
</organism>
<protein>
    <submittedName>
        <fullName evidence="1">Uncharacterized protein</fullName>
    </submittedName>
</protein>
<dbReference type="EMBL" id="CP012382">
    <property type="protein sequence ID" value="AKZ59324.1"/>
    <property type="molecule type" value="Genomic_DNA"/>
</dbReference>
<dbReference type="AlphaFoldDB" id="A0A0K2B218"/>
<dbReference type="Proteomes" id="UP000061018">
    <property type="component" value="Chromosome"/>
</dbReference>
<dbReference type="KEGG" id="samb:SAM23877_6279"/>
<sequence>MRGRFRLAYTHHDIETE</sequence>